<dbReference type="Proteomes" id="UP001597541">
    <property type="component" value="Unassembled WGS sequence"/>
</dbReference>
<comment type="caution">
    <text evidence="2">The sequence shown here is derived from an EMBL/GenBank/DDBJ whole genome shotgun (WGS) entry which is preliminary data.</text>
</comment>
<sequence>MIVSLGKWLERIKFIFIFVVLTFFLYHFVSAVTAWIQPDDPYKEPIGSAVKVFNTTSDYNGESVSLGDRLKFFYWYGE</sequence>
<reference evidence="3" key="1">
    <citation type="journal article" date="2019" name="Int. J. Syst. Evol. Microbiol.">
        <title>The Global Catalogue of Microorganisms (GCM) 10K type strain sequencing project: providing services to taxonomists for standard genome sequencing and annotation.</title>
        <authorList>
            <consortium name="The Broad Institute Genomics Platform"/>
            <consortium name="The Broad Institute Genome Sequencing Center for Infectious Disease"/>
            <person name="Wu L."/>
            <person name="Ma J."/>
        </authorList>
    </citation>
    <scope>NUCLEOTIDE SEQUENCE [LARGE SCALE GENOMIC DNA]</scope>
    <source>
        <strain evidence="3">KCTC 3950</strain>
    </source>
</reference>
<dbReference type="EMBL" id="JBHUME010000005">
    <property type="protein sequence ID" value="MFD2611944.1"/>
    <property type="molecule type" value="Genomic_DNA"/>
</dbReference>
<protein>
    <submittedName>
        <fullName evidence="2">DUF4227 family protein</fullName>
    </submittedName>
</protein>
<feature type="transmembrane region" description="Helical" evidence="1">
    <location>
        <begin position="12"/>
        <end position="36"/>
    </location>
</feature>
<organism evidence="2 3">
    <name type="scientific">Paenibacillus gansuensis</name>
    <dbReference type="NCBI Taxonomy" id="306542"/>
    <lineage>
        <taxon>Bacteria</taxon>
        <taxon>Bacillati</taxon>
        <taxon>Bacillota</taxon>
        <taxon>Bacilli</taxon>
        <taxon>Bacillales</taxon>
        <taxon>Paenibacillaceae</taxon>
        <taxon>Paenibacillus</taxon>
    </lineage>
</organism>
<evidence type="ECO:0000256" key="1">
    <source>
        <dbReference type="SAM" id="Phobius"/>
    </source>
</evidence>
<dbReference type="InterPro" id="IPR025321">
    <property type="entry name" value="DUF4227"/>
</dbReference>
<keyword evidence="1" id="KW-0472">Membrane</keyword>
<proteinExistence type="predicted"/>
<evidence type="ECO:0000313" key="2">
    <source>
        <dbReference type="EMBL" id="MFD2611944.1"/>
    </source>
</evidence>
<keyword evidence="1" id="KW-0812">Transmembrane</keyword>
<gene>
    <name evidence="2" type="ORF">ACFSUF_05835</name>
</gene>
<accession>A0ABW5PBQ2</accession>
<keyword evidence="1" id="KW-1133">Transmembrane helix</keyword>
<evidence type="ECO:0000313" key="3">
    <source>
        <dbReference type="Proteomes" id="UP001597541"/>
    </source>
</evidence>
<dbReference type="Pfam" id="PF14004">
    <property type="entry name" value="DUF4227"/>
    <property type="match status" value="1"/>
</dbReference>
<dbReference type="RefSeq" id="WP_377601051.1">
    <property type="nucleotide sequence ID" value="NZ_JBHUME010000005.1"/>
</dbReference>
<keyword evidence="3" id="KW-1185">Reference proteome</keyword>
<name>A0ABW5PBQ2_9BACL</name>